<organism evidence="2 3">
    <name type="scientific">Dryococelus australis</name>
    <dbReference type="NCBI Taxonomy" id="614101"/>
    <lineage>
        <taxon>Eukaryota</taxon>
        <taxon>Metazoa</taxon>
        <taxon>Ecdysozoa</taxon>
        <taxon>Arthropoda</taxon>
        <taxon>Hexapoda</taxon>
        <taxon>Insecta</taxon>
        <taxon>Pterygota</taxon>
        <taxon>Neoptera</taxon>
        <taxon>Polyneoptera</taxon>
        <taxon>Phasmatodea</taxon>
        <taxon>Verophasmatodea</taxon>
        <taxon>Anareolatae</taxon>
        <taxon>Phasmatidae</taxon>
        <taxon>Eurycanthinae</taxon>
        <taxon>Dryococelus</taxon>
    </lineage>
</organism>
<evidence type="ECO:0000313" key="2">
    <source>
        <dbReference type="EMBL" id="KAJ8888846.1"/>
    </source>
</evidence>
<evidence type="ECO:0000256" key="1">
    <source>
        <dbReference type="SAM" id="MobiDB-lite"/>
    </source>
</evidence>
<name>A0ABQ9HXM8_9NEOP</name>
<feature type="region of interest" description="Disordered" evidence="1">
    <location>
        <begin position="1"/>
        <end position="30"/>
    </location>
</feature>
<evidence type="ECO:0000313" key="3">
    <source>
        <dbReference type="Proteomes" id="UP001159363"/>
    </source>
</evidence>
<dbReference type="EMBL" id="JARBHB010000003">
    <property type="protein sequence ID" value="KAJ8888846.1"/>
    <property type="molecule type" value="Genomic_DNA"/>
</dbReference>
<protein>
    <submittedName>
        <fullName evidence="2">Uncharacterized protein</fullName>
    </submittedName>
</protein>
<reference evidence="2 3" key="1">
    <citation type="submission" date="2023-02" db="EMBL/GenBank/DDBJ databases">
        <title>LHISI_Scaffold_Assembly.</title>
        <authorList>
            <person name="Stuart O.P."/>
            <person name="Cleave R."/>
            <person name="Magrath M.J.L."/>
            <person name="Mikheyev A.S."/>
        </authorList>
    </citation>
    <scope>NUCLEOTIDE SEQUENCE [LARGE SCALE GENOMIC DNA]</scope>
    <source>
        <strain evidence="2">Daus_M_001</strain>
        <tissue evidence="2">Leg muscle</tissue>
    </source>
</reference>
<accession>A0ABQ9HXM8</accession>
<gene>
    <name evidence="2" type="ORF">PR048_008340</name>
</gene>
<dbReference type="Proteomes" id="UP001159363">
    <property type="component" value="Chromosome 3"/>
</dbReference>
<comment type="caution">
    <text evidence="2">The sequence shown here is derived from an EMBL/GenBank/DDBJ whole genome shotgun (WGS) entry which is preliminary data.</text>
</comment>
<sequence>MSDTEHDKADDESTQSAPGTPSSIIDSNTMATENITEIVNDMFSFGDNSTEANISIADNITNAQHVCEMFERTRHPNARMCDEEFAEVIPSQLPQRHKD</sequence>
<proteinExistence type="predicted"/>
<feature type="compositionally biased region" description="Basic and acidic residues" evidence="1">
    <location>
        <begin position="1"/>
        <end position="11"/>
    </location>
</feature>
<keyword evidence="3" id="KW-1185">Reference proteome</keyword>
<feature type="compositionally biased region" description="Polar residues" evidence="1">
    <location>
        <begin position="14"/>
        <end position="30"/>
    </location>
</feature>